<dbReference type="RefSeq" id="WP_039397775.1">
    <property type="nucleotide sequence ID" value="NZ_CABPRX010000003.1"/>
</dbReference>
<organism evidence="1 2">
    <name type="scientific">Pandoraea sputorum</name>
    <dbReference type="NCBI Taxonomy" id="93222"/>
    <lineage>
        <taxon>Bacteria</taxon>
        <taxon>Pseudomonadati</taxon>
        <taxon>Pseudomonadota</taxon>
        <taxon>Betaproteobacteria</taxon>
        <taxon>Burkholderiales</taxon>
        <taxon>Burkholderiaceae</taxon>
        <taxon>Pandoraea</taxon>
    </lineage>
</organism>
<dbReference type="KEGG" id="pspu:NA29_13830"/>
<dbReference type="NCBIfam" id="NF047561">
    <property type="entry name" value="orf58_phage_fam"/>
    <property type="match status" value="1"/>
</dbReference>
<dbReference type="Proteomes" id="UP000215126">
    <property type="component" value="Chromosome 1"/>
</dbReference>
<name>A0A239SGF1_9BURK</name>
<dbReference type="OrthoDB" id="2087522at2"/>
<dbReference type="Pfam" id="PF22759">
    <property type="entry name" value="E217_GP41"/>
    <property type="match status" value="1"/>
</dbReference>
<dbReference type="InterPro" id="IPR054496">
    <property type="entry name" value="E217_GP41"/>
</dbReference>
<dbReference type="STRING" id="93222.NA29_13830"/>
<protein>
    <recommendedName>
        <fullName evidence="3">Bacteriophage protein</fullName>
    </recommendedName>
</protein>
<proteinExistence type="predicted"/>
<sequence length="330" mass="35656">MTEQYLRKASLIIGEKVGDALDLSDLRFTFDVKRGDSQTPNSAHIRVFNVSPDTMTRVQKEFKRVVIRAGYKGNYGLIFDGTVVQTRRGREGALDTKLEITAADGDSAYNFAVVNTTLAAGSTAQDHFNAVAKSMVRYGVGVGYTAGLQSNPLPRGKAIFGMARNFMRGVARATQTTWSIQDGQIVVIPETSYMPGTIPVINADTGMLGMPTQMQNGISVRVLLNPNIKIGTLVQLDNAAIQLSEQSLAHSNAKPVDKPSGEGVQKSRLASSEFYYVSVAEHHGDTQGDNWYTELTCLAADPTVIRSSALLNRPMFSAVEPAPNAVKSHG</sequence>
<dbReference type="AlphaFoldDB" id="A0A239SGF1"/>
<evidence type="ECO:0000313" key="1">
    <source>
        <dbReference type="EMBL" id="SNU84292.1"/>
    </source>
</evidence>
<accession>A0A239SGF1</accession>
<evidence type="ECO:0000313" key="2">
    <source>
        <dbReference type="Proteomes" id="UP000215126"/>
    </source>
</evidence>
<evidence type="ECO:0008006" key="3">
    <source>
        <dbReference type="Google" id="ProtNLM"/>
    </source>
</evidence>
<reference evidence="1 2" key="1">
    <citation type="submission" date="2017-06" db="EMBL/GenBank/DDBJ databases">
        <authorList>
            <consortium name="Pathogen Informatics"/>
        </authorList>
    </citation>
    <scope>NUCLEOTIDE SEQUENCE [LARGE SCALE GENOMIC DNA]</scope>
    <source>
        <strain evidence="1 2">NCTC13161</strain>
    </source>
</reference>
<dbReference type="EMBL" id="LT906435">
    <property type="protein sequence ID" value="SNU84292.1"/>
    <property type="molecule type" value="Genomic_DNA"/>
</dbReference>
<gene>
    <name evidence="1" type="ORF">SAMEA4530655_01914</name>
</gene>
<dbReference type="GeneID" id="88094576"/>
<keyword evidence="2" id="KW-1185">Reference proteome</keyword>